<dbReference type="InterPro" id="IPR058240">
    <property type="entry name" value="rSAM_sf"/>
</dbReference>
<feature type="domain" description="Radical SAM core" evidence="5">
    <location>
        <begin position="7"/>
        <end position="202"/>
    </location>
</feature>
<protein>
    <submittedName>
        <fullName evidence="6">TatD family nuclease-associated radical SAM protein</fullName>
    </submittedName>
</protein>
<dbReference type="RefSeq" id="WP_308454945.1">
    <property type="nucleotide sequence ID" value="NZ_JAJEQR010000074.1"/>
</dbReference>
<name>A0AAE3JGG7_9FIRM</name>
<evidence type="ECO:0000313" key="7">
    <source>
        <dbReference type="Proteomes" id="UP001198182"/>
    </source>
</evidence>
<dbReference type="SFLD" id="SFLDG01111">
    <property type="entry name" value="Uncharacterised_Radical_SAM_Su"/>
    <property type="match status" value="1"/>
</dbReference>
<dbReference type="PANTHER" id="PTHR11228">
    <property type="entry name" value="RADICAL SAM DOMAIN PROTEIN"/>
    <property type="match status" value="1"/>
</dbReference>
<gene>
    <name evidence="6" type="ORF">LKD81_16335</name>
</gene>
<accession>A0AAE3JGG7</accession>
<dbReference type="PANTHER" id="PTHR11228:SF27">
    <property type="entry name" value="GLYCYL-RADICAL ENZYME ACTIVATING ENZYME MJ1227-RELATED"/>
    <property type="match status" value="1"/>
</dbReference>
<dbReference type="NCBIfam" id="TIGR04038">
    <property type="entry name" value="tatD_link_rSAM"/>
    <property type="match status" value="1"/>
</dbReference>
<dbReference type="Gene3D" id="3.20.20.70">
    <property type="entry name" value="Aldolase class I"/>
    <property type="match status" value="1"/>
</dbReference>
<keyword evidence="1" id="KW-0949">S-adenosyl-L-methionine</keyword>
<dbReference type="InterPro" id="IPR050377">
    <property type="entry name" value="Radical_SAM_PqqE_MftC-like"/>
</dbReference>
<dbReference type="InterPro" id="IPR013785">
    <property type="entry name" value="Aldolase_TIM"/>
</dbReference>
<keyword evidence="2" id="KW-0479">Metal-binding</keyword>
<organism evidence="6 7">
    <name type="scientific">Hominifimenecus microfluidus</name>
    <dbReference type="NCBI Taxonomy" id="2885348"/>
    <lineage>
        <taxon>Bacteria</taxon>
        <taxon>Bacillati</taxon>
        <taxon>Bacillota</taxon>
        <taxon>Clostridia</taxon>
        <taxon>Lachnospirales</taxon>
        <taxon>Lachnospiraceae</taxon>
        <taxon>Hominifimenecus</taxon>
    </lineage>
</organism>
<reference evidence="6" key="1">
    <citation type="submission" date="2021-10" db="EMBL/GenBank/DDBJ databases">
        <title>Anaerobic single-cell dispensing facilitates the cultivation of human gut bacteria.</title>
        <authorList>
            <person name="Afrizal A."/>
        </authorList>
    </citation>
    <scope>NUCLEOTIDE SEQUENCE</scope>
    <source>
        <strain evidence="6">CLA-AA-H215</strain>
    </source>
</reference>
<dbReference type="GO" id="GO:0003824">
    <property type="term" value="F:catalytic activity"/>
    <property type="evidence" value="ECO:0007669"/>
    <property type="project" value="InterPro"/>
</dbReference>
<evidence type="ECO:0000256" key="4">
    <source>
        <dbReference type="ARBA" id="ARBA00023014"/>
    </source>
</evidence>
<keyword evidence="4" id="KW-0411">Iron-sulfur</keyword>
<sequence>MSMTILYEVHDNLYVNLTNQCSCACTFCLRQTRDHMENSGVLWLDREPTAEEVKQEFAKFDMNKYKEVVFCGFGEPTMRLGVLLEVAEFVKKTYDKPTRINTNGLADLVYGEPVAPRLKGLIDTVSISLNTPNKERYYELTRNRFGLEAFDAMLAFASDCTKYVPHVVMTTVSTTLTKEEEDECAAICKQLGVTYRIRPWED</sequence>
<evidence type="ECO:0000256" key="1">
    <source>
        <dbReference type="ARBA" id="ARBA00022691"/>
    </source>
</evidence>
<dbReference type="EMBL" id="JAJEQR010000074">
    <property type="protein sequence ID" value="MCC2232540.1"/>
    <property type="molecule type" value="Genomic_DNA"/>
</dbReference>
<dbReference type="Pfam" id="PF04055">
    <property type="entry name" value="Radical_SAM"/>
    <property type="match status" value="1"/>
</dbReference>
<dbReference type="PROSITE" id="PS51918">
    <property type="entry name" value="RADICAL_SAM"/>
    <property type="match status" value="1"/>
</dbReference>
<proteinExistence type="predicted"/>
<dbReference type="CDD" id="cd01335">
    <property type="entry name" value="Radical_SAM"/>
    <property type="match status" value="1"/>
</dbReference>
<dbReference type="GO" id="GO:0046872">
    <property type="term" value="F:metal ion binding"/>
    <property type="evidence" value="ECO:0007669"/>
    <property type="project" value="UniProtKB-KW"/>
</dbReference>
<dbReference type="GO" id="GO:0051536">
    <property type="term" value="F:iron-sulfur cluster binding"/>
    <property type="evidence" value="ECO:0007669"/>
    <property type="project" value="UniProtKB-KW"/>
</dbReference>
<dbReference type="SUPFAM" id="SSF102114">
    <property type="entry name" value="Radical SAM enzymes"/>
    <property type="match status" value="1"/>
</dbReference>
<dbReference type="SFLD" id="SFLDS00029">
    <property type="entry name" value="Radical_SAM"/>
    <property type="match status" value="1"/>
</dbReference>
<dbReference type="Proteomes" id="UP001198182">
    <property type="component" value="Unassembled WGS sequence"/>
</dbReference>
<keyword evidence="7" id="KW-1185">Reference proteome</keyword>
<evidence type="ECO:0000256" key="2">
    <source>
        <dbReference type="ARBA" id="ARBA00022723"/>
    </source>
</evidence>
<evidence type="ECO:0000259" key="5">
    <source>
        <dbReference type="PROSITE" id="PS51918"/>
    </source>
</evidence>
<keyword evidence="3" id="KW-0408">Iron</keyword>
<dbReference type="InterPro" id="IPR023821">
    <property type="entry name" value="rSAM_TatD-assoc"/>
</dbReference>
<evidence type="ECO:0000313" key="6">
    <source>
        <dbReference type="EMBL" id="MCC2232540.1"/>
    </source>
</evidence>
<comment type="caution">
    <text evidence="6">The sequence shown here is derived from an EMBL/GenBank/DDBJ whole genome shotgun (WGS) entry which is preliminary data.</text>
</comment>
<dbReference type="InterPro" id="IPR007197">
    <property type="entry name" value="rSAM"/>
</dbReference>
<dbReference type="AlphaFoldDB" id="A0AAE3JGG7"/>
<evidence type="ECO:0000256" key="3">
    <source>
        <dbReference type="ARBA" id="ARBA00023004"/>
    </source>
</evidence>